<evidence type="ECO:0000256" key="1">
    <source>
        <dbReference type="SAM" id="Phobius"/>
    </source>
</evidence>
<organism evidence="2 3">
    <name type="scientific">Nocardioides islandensis</name>
    <dbReference type="NCBI Taxonomy" id="433663"/>
    <lineage>
        <taxon>Bacteria</taxon>
        <taxon>Bacillati</taxon>
        <taxon>Actinomycetota</taxon>
        <taxon>Actinomycetes</taxon>
        <taxon>Propionibacteriales</taxon>
        <taxon>Nocardioidaceae</taxon>
        <taxon>Nocardioides</taxon>
    </lineage>
</organism>
<reference evidence="2" key="1">
    <citation type="submission" date="2020-11" db="EMBL/GenBank/DDBJ databases">
        <title>Nocardioides sp. nov., isolated from Soil of Cynanchum wilfordii Hemsley rhizosphere.</title>
        <authorList>
            <person name="Lee J.-S."/>
            <person name="Suh M.K."/>
            <person name="Kim J.-S."/>
        </authorList>
    </citation>
    <scope>NUCLEOTIDE SEQUENCE</scope>
    <source>
        <strain evidence="2">KCTC 19275</strain>
    </source>
</reference>
<dbReference type="RefSeq" id="WP_194706075.1">
    <property type="nucleotide sequence ID" value="NZ_JADKPN010000002.1"/>
</dbReference>
<keyword evidence="1" id="KW-1133">Transmembrane helix</keyword>
<keyword evidence="3" id="KW-1185">Reference proteome</keyword>
<protein>
    <submittedName>
        <fullName evidence="2">Uncharacterized protein</fullName>
    </submittedName>
</protein>
<gene>
    <name evidence="2" type="ORF">ISU07_07215</name>
</gene>
<dbReference type="EMBL" id="JADKPN010000002">
    <property type="protein sequence ID" value="MBF4762913.1"/>
    <property type="molecule type" value="Genomic_DNA"/>
</dbReference>
<feature type="transmembrane region" description="Helical" evidence="1">
    <location>
        <begin position="12"/>
        <end position="41"/>
    </location>
</feature>
<accession>A0A930YDL9</accession>
<dbReference type="Proteomes" id="UP000640489">
    <property type="component" value="Unassembled WGS sequence"/>
</dbReference>
<keyword evidence="1" id="KW-0812">Transmembrane</keyword>
<evidence type="ECO:0000313" key="3">
    <source>
        <dbReference type="Proteomes" id="UP000640489"/>
    </source>
</evidence>
<evidence type="ECO:0000313" key="2">
    <source>
        <dbReference type="EMBL" id="MBF4762913.1"/>
    </source>
</evidence>
<dbReference type="AlphaFoldDB" id="A0A930YDL9"/>
<proteinExistence type="predicted"/>
<keyword evidence="1" id="KW-0472">Membrane</keyword>
<sequence length="79" mass="8410">MAISRWWQLSLGVFVGAYFVLFLPRLSFFVAIIIGLVLAWASLKSDGDDAMTAVGAGFLTGVLGVGLFHVASILFGSPF</sequence>
<name>A0A930YDL9_9ACTN</name>
<comment type="caution">
    <text evidence="2">The sequence shown here is derived from an EMBL/GenBank/DDBJ whole genome shotgun (WGS) entry which is preliminary data.</text>
</comment>
<feature type="transmembrane region" description="Helical" evidence="1">
    <location>
        <begin position="53"/>
        <end position="75"/>
    </location>
</feature>